<keyword evidence="3" id="KW-1185">Reference proteome</keyword>
<evidence type="ECO:0000313" key="2">
    <source>
        <dbReference type="EMBL" id="KAF0903038.1"/>
    </source>
</evidence>
<organism evidence="2 3">
    <name type="scientific">Oryza meyeriana var. granulata</name>
    <dbReference type="NCBI Taxonomy" id="110450"/>
    <lineage>
        <taxon>Eukaryota</taxon>
        <taxon>Viridiplantae</taxon>
        <taxon>Streptophyta</taxon>
        <taxon>Embryophyta</taxon>
        <taxon>Tracheophyta</taxon>
        <taxon>Spermatophyta</taxon>
        <taxon>Magnoliopsida</taxon>
        <taxon>Liliopsida</taxon>
        <taxon>Poales</taxon>
        <taxon>Poaceae</taxon>
        <taxon>BOP clade</taxon>
        <taxon>Oryzoideae</taxon>
        <taxon>Oryzeae</taxon>
        <taxon>Oryzinae</taxon>
        <taxon>Oryza</taxon>
        <taxon>Oryza meyeriana</taxon>
    </lineage>
</organism>
<proteinExistence type="predicted"/>
<gene>
    <name evidence="2" type="ORF">E2562_024030</name>
</gene>
<feature type="region of interest" description="Disordered" evidence="1">
    <location>
        <begin position="87"/>
        <end position="148"/>
    </location>
</feature>
<feature type="compositionally biased region" description="Acidic residues" evidence="1">
    <location>
        <begin position="25"/>
        <end position="43"/>
    </location>
</feature>
<dbReference type="AlphaFoldDB" id="A0A6G1CRE3"/>
<reference evidence="2 3" key="1">
    <citation type="submission" date="2019-11" db="EMBL/GenBank/DDBJ databases">
        <title>Whole genome sequence of Oryza granulata.</title>
        <authorList>
            <person name="Li W."/>
        </authorList>
    </citation>
    <scope>NUCLEOTIDE SEQUENCE [LARGE SCALE GENOMIC DNA]</scope>
    <source>
        <strain evidence="3">cv. Menghai</strain>
        <tissue evidence="2">Leaf</tissue>
    </source>
</reference>
<feature type="region of interest" description="Disordered" evidence="1">
    <location>
        <begin position="1"/>
        <end position="47"/>
    </location>
</feature>
<name>A0A6G1CRE3_9ORYZ</name>
<dbReference type="Proteomes" id="UP000479710">
    <property type="component" value="Unassembled WGS sequence"/>
</dbReference>
<protein>
    <submittedName>
        <fullName evidence="2">Uncharacterized protein</fullName>
    </submittedName>
</protein>
<accession>A0A6G1CRE3</accession>
<sequence length="148" mass="16209">MGSDLIAKTESDDEYSATPEHDYEQSDSDPNFEETDEAEDDSNNEAVFDTLKSLCAKLVSLVDYPESPEEMGDPNLDLTLNNITMPCTGKATEDSRLSPEIGYQKKPHPATCHLSPSPRGRRNTSLPSLNHPRELPYLPLGEGSDGPA</sequence>
<evidence type="ECO:0000256" key="1">
    <source>
        <dbReference type="SAM" id="MobiDB-lite"/>
    </source>
</evidence>
<dbReference type="EMBL" id="SPHZ02000008">
    <property type="protein sequence ID" value="KAF0903038.1"/>
    <property type="molecule type" value="Genomic_DNA"/>
</dbReference>
<evidence type="ECO:0000313" key="3">
    <source>
        <dbReference type="Proteomes" id="UP000479710"/>
    </source>
</evidence>
<comment type="caution">
    <text evidence="2">The sequence shown here is derived from an EMBL/GenBank/DDBJ whole genome shotgun (WGS) entry which is preliminary data.</text>
</comment>